<dbReference type="RefSeq" id="WP_106089143.1">
    <property type="nucleotide sequence ID" value="NZ_PVNL01000044.1"/>
</dbReference>
<dbReference type="GO" id="GO:0008757">
    <property type="term" value="F:S-adenosylmethionine-dependent methyltransferase activity"/>
    <property type="evidence" value="ECO:0007669"/>
    <property type="project" value="TreeGrafter"/>
</dbReference>
<evidence type="ECO:0000313" key="4">
    <source>
        <dbReference type="EMBL" id="PRQ08164.1"/>
    </source>
</evidence>
<dbReference type="Gene3D" id="3.40.50.150">
    <property type="entry name" value="Vaccinia Virus protein VP39"/>
    <property type="match status" value="1"/>
</dbReference>
<dbReference type="GO" id="GO:0032259">
    <property type="term" value="P:methylation"/>
    <property type="evidence" value="ECO:0007669"/>
    <property type="project" value="UniProtKB-KW"/>
</dbReference>
<evidence type="ECO:0000256" key="3">
    <source>
        <dbReference type="ARBA" id="ARBA00022691"/>
    </source>
</evidence>
<dbReference type="CDD" id="cd02440">
    <property type="entry name" value="AdoMet_MTases"/>
    <property type="match status" value="1"/>
</dbReference>
<name>A0A2S9YST7_9BACT</name>
<dbReference type="InterPro" id="IPR002935">
    <property type="entry name" value="SAM_O-MeTrfase"/>
</dbReference>
<evidence type="ECO:0000313" key="5">
    <source>
        <dbReference type="Proteomes" id="UP000238823"/>
    </source>
</evidence>
<sequence>MADMTMLSDALTAYIHDHTTPELDIFEQLRAETYAKLSDPQMQVGRVEGRFLELMVKVTGAKRVLEIGTFSGYSSMAMAAGLPDDGKLVTCDVDPVATEIARRFWDRSPWGHKIELRLGDAKQTASELVAAGERFDLVFIDADKSGYVRYFELALELLPIGGVILADNTLWSGRVVDPQSDSDRAIVRFNAHVKNEPRVEHVLLSVRDGIMFCRKRA</sequence>
<dbReference type="PANTHER" id="PTHR10509">
    <property type="entry name" value="O-METHYLTRANSFERASE-RELATED"/>
    <property type="match status" value="1"/>
</dbReference>
<protein>
    <submittedName>
        <fullName evidence="4">Putative O-methyltransferase</fullName>
        <ecNumber evidence="4">2.1.1.-</ecNumber>
    </submittedName>
</protein>
<accession>A0A2S9YST7</accession>
<dbReference type="Pfam" id="PF01596">
    <property type="entry name" value="Methyltransf_3"/>
    <property type="match status" value="1"/>
</dbReference>
<evidence type="ECO:0000256" key="2">
    <source>
        <dbReference type="ARBA" id="ARBA00022679"/>
    </source>
</evidence>
<dbReference type="OrthoDB" id="9811000at2"/>
<dbReference type="AlphaFoldDB" id="A0A2S9YST7"/>
<dbReference type="Proteomes" id="UP000238823">
    <property type="component" value="Unassembled WGS sequence"/>
</dbReference>
<dbReference type="InterPro" id="IPR050362">
    <property type="entry name" value="Cation-dep_OMT"/>
</dbReference>
<reference evidence="4 5" key="1">
    <citation type="submission" date="2018-03" db="EMBL/GenBank/DDBJ databases">
        <title>Draft Genome Sequences of the Obligatory Marine Myxobacteria Enhygromyxa salina SWB007.</title>
        <authorList>
            <person name="Poehlein A."/>
            <person name="Moghaddam J.A."/>
            <person name="Harms H."/>
            <person name="Alanjari M."/>
            <person name="Koenig G.M."/>
            <person name="Daniel R."/>
            <person name="Schaeberle T.F."/>
        </authorList>
    </citation>
    <scope>NUCLEOTIDE SEQUENCE [LARGE SCALE GENOMIC DNA]</scope>
    <source>
        <strain evidence="4 5">SWB007</strain>
    </source>
</reference>
<evidence type="ECO:0000256" key="1">
    <source>
        <dbReference type="ARBA" id="ARBA00022603"/>
    </source>
</evidence>
<dbReference type="GO" id="GO:0008171">
    <property type="term" value="F:O-methyltransferase activity"/>
    <property type="evidence" value="ECO:0007669"/>
    <property type="project" value="InterPro"/>
</dbReference>
<keyword evidence="2 4" id="KW-0808">Transferase</keyword>
<dbReference type="EC" id="2.1.1.-" evidence="4"/>
<organism evidence="4 5">
    <name type="scientific">Enhygromyxa salina</name>
    <dbReference type="NCBI Taxonomy" id="215803"/>
    <lineage>
        <taxon>Bacteria</taxon>
        <taxon>Pseudomonadati</taxon>
        <taxon>Myxococcota</taxon>
        <taxon>Polyangia</taxon>
        <taxon>Nannocystales</taxon>
        <taxon>Nannocystaceae</taxon>
        <taxon>Enhygromyxa</taxon>
    </lineage>
</organism>
<proteinExistence type="predicted"/>
<dbReference type="SUPFAM" id="SSF53335">
    <property type="entry name" value="S-adenosyl-L-methionine-dependent methyltransferases"/>
    <property type="match status" value="1"/>
</dbReference>
<dbReference type="PROSITE" id="PS51682">
    <property type="entry name" value="SAM_OMT_I"/>
    <property type="match status" value="1"/>
</dbReference>
<keyword evidence="3" id="KW-0949">S-adenosyl-L-methionine</keyword>
<gene>
    <name evidence="4" type="ORF">ENSA7_21360</name>
</gene>
<keyword evidence="1 4" id="KW-0489">Methyltransferase</keyword>
<comment type="caution">
    <text evidence="4">The sequence shown here is derived from an EMBL/GenBank/DDBJ whole genome shotgun (WGS) entry which is preliminary data.</text>
</comment>
<dbReference type="PANTHER" id="PTHR10509:SF14">
    <property type="entry name" value="CAFFEOYL-COA O-METHYLTRANSFERASE 3-RELATED"/>
    <property type="match status" value="1"/>
</dbReference>
<dbReference type="EMBL" id="PVNL01000044">
    <property type="protein sequence ID" value="PRQ08164.1"/>
    <property type="molecule type" value="Genomic_DNA"/>
</dbReference>
<dbReference type="InterPro" id="IPR029063">
    <property type="entry name" value="SAM-dependent_MTases_sf"/>
</dbReference>